<name>F4S6G1_MELLP</name>
<dbReference type="Proteomes" id="UP000001072">
    <property type="component" value="Unassembled WGS sequence"/>
</dbReference>
<proteinExistence type="predicted"/>
<dbReference type="KEGG" id="mlr:MELLADRAFT_68343"/>
<evidence type="ECO:0000313" key="2">
    <source>
        <dbReference type="EMBL" id="EGF99767.1"/>
    </source>
</evidence>
<dbReference type="RefSeq" id="XP_007416973.1">
    <property type="nucleotide sequence ID" value="XM_007416911.1"/>
</dbReference>
<accession>F4S6G1</accession>
<keyword evidence="3" id="KW-1185">Reference proteome</keyword>
<dbReference type="GeneID" id="18931015"/>
<feature type="transmembrane region" description="Helical" evidence="1">
    <location>
        <begin position="177"/>
        <end position="197"/>
    </location>
</feature>
<protein>
    <submittedName>
        <fullName evidence="2">Uncharacterized protein</fullName>
    </submittedName>
</protein>
<dbReference type="VEuPathDB" id="FungiDB:MELLADRAFT_68343"/>
<sequence>MAENSLINSSTDWNSSATTPFPASIQIRNLTSIQDQVVRECERLCESQQSTSNIYSIQCMSFEEKISLLMNQLNNLDQENCTLKQGIQIDISTKFEEKIHPLANQLNNLTEENVTLSKVIQADVQTVEGLCQRIDYLEGVNHFFEAEVKAKVQSVDQILVCTVLTFMLFSRVQNFELLLLLIINALALVLFIASKISELITKGYYTIGKLYNNFYYLVLTTSLLLILN</sequence>
<evidence type="ECO:0000256" key="1">
    <source>
        <dbReference type="SAM" id="Phobius"/>
    </source>
</evidence>
<gene>
    <name evidence="2" type="ORF">MELLADRAFT_68343</name>
</gene>
<dbReference type="AlphaFoldDB" id="F4S6G1"/>
<organism evidence="3">
    <name type="scientific">Melampsora larici-populina (strain 98AG31 / pathotype 3-4-7)</name>
    <name type="common">Poplar leaf rust fungus</name>
    <dbReference type="NCBI Taxonomy" id="747676"/>
    <lineage>
        <taxon>Eukaryota</taxon>
        <taxon>Fungi</taxon>
        <taxon>Dikarya</taxon>
        <taxon>Basidiomycota</taxon>
        <taxon>Pucciniomycotina</taxon>
        <taxon>Pucciniomycetes</taxon>
        <taxon>Pucciniales</taxon>
        <taxon>Melampsoraceae</taxon>
        <taxon>Melampsora</taxon>
    </lineage>
</organism>
<keyword evidence="1" id="KW-0472">Membrane</keyword>
<evidence type="ECO:0000313" key="3">
    <source>
        <dbReference type="Proteomes" id="UP000001072"/>
    </source>
</evidence>
<keyword evidence="1" id="KW-0812">Transmembrane</keyword>
<dbReference type="EMBL" id="GL883155">
    <property type="protein sequence ID" value="EGF99767.1"/>
    <property type="molecule type" value="Genomic_DNA"/>
</dbReference>
<feature type="transmembrane region" description="Helical" evidence="1">
    <location>
        <begin position="209"/>
        <end position="227"/>
    </location>
</feature>
<dbReference type="HOGENOM" id="CLU_1215019_0_0_1"/>
<keyword evidence="1" id="KW-1133">Transmembrane helix</keyword>
<reference evidence="3" key="1">
    <citation type="journal article" date="2011" name="Proc. Natl. Acad. Sci. U.S.A.">
        <title>Obligate biotrophy features unraveled by the genomic analysis of rust fungi.</title>
        <authorList>
            <person name="Duplessis S."/>
            <person name="Cuomo C.A."/>
            <person name="Lin Y.-C."/>
            <person name="Aerts A."/>
            <person name="Tisserant E."/>
            <person name="Veneault-Fourrey C."/>
            <person name="Joly D.L."/>
            <person name="Hacquard S."/>
            <person name="Amselem J."/>
            <person name="Cantarel B.L."/>
            <person name="Chiu R."/>
            <person name="Coutinho P.M."/>
            <person name="Feau N."/>
            <person name="Field M."/>
            <person name="Frey P."/>
            <person name="Gelhaye E."/>
            <person name="Goldberg J."/>
            <person name="Grabherr M.G."/>
            <person name="Kodira C.D."/>
            <person name="Kohler A."/>
            <person name="Kuees U."/>
            <person name="Lindquist E.A."/>
            <person name="Lucas S.M."/>
            <person name="Mago R."/>
            <person name="Mauceli E."/>
            <person name="Morin E."/>
            <person name="Murat C."/>
            <person name="Pangilinan J.L."/>
            <person name="Park R."/>
            <person name="Pearson M."/>
            <person name="Quesneville H."/>
            <person name="Rouhier N."/>
            <person name="Sakthikumar S."/>
            <person name="Salamov A.A."/>
            <person name="Schmutz J."/>
            <person name="Selles B."/>
            <person name="Shapiro H."/>
            <person name="Tanguay P."/>
            <person name="Tuskan G.A."/>
            <person name="Henrissat B."/>
            <person name="Van de Peer Y."/>
            <person name="Rouze P."/>
            <person name="Ellis J.G."/>
            <person name="Dodds P.N."/>
            <person name="Schein J.E."/>
            <person name="Zhong S."/>
            <person name="Hamelin R.C."/>
            <person name="Grigoriev I.V."/>
            <person name="Szabo L.J."/>
            <person name="Martin F."/>
        </authorList>
    </citation>
    <scope>NUCLEOTIDE SEQUENCE [LARGE SCALE GENOMIC DNA]</scope>
    <source>
        <strain evidence="3">98AG31 / pathotype 3-4-7</strain>
    </source>
</reference>
<dbReference type="InParanoid" id="F4S6G1"/>